<organism evidence="14 15">
    <name type="scientific">Skermanella cutis</name>
    <dbReference type="NCBI Taxonomy" id="2775420"/>
    <lineage>
        <taxon>Bacteria</taxon>
        <taxon>Pseudomonadati</taxon>
        <taxon>Pseudomonadota</taxon>
        <taxon>Alphaproteobacteria</taxon>
        <taxon>Rhodospirillales</taxon>
        <taxon>Azospirillaceae</taxon>
        <taxon>Skermanella</taxon>
    </lineage>
</organism>
<dbReference type="Gene3D" id="3.30.565.10">
    <property type="entry name" value="Histidine kinase-like ATPase, C-terminal domain"/>
    <property type="match status" value="1"/>
</dbReference>
<dbReference type="InterPro" id="IPR004358">
    <property type="entry name" value="Sig_transdc_His_kin-like_C"/>
</dbReference>
<evidence type="ECO:0000313" key="15">
    <source>
        <dbReference type="Proteomes" id="UP000595197"/>
    </source>
</evidence>
<dbReference type="Gene3D" id="1.10.287.130">
    <property type="match status" value="1"/>
</dbReference>
<sequence>MRCVPDLGLLRTTTFRVALLYLGLFIASVLVILGLIYWFTAGFIERQTDETIAAEIAGLREHYRQRRLPGLIEVVNARSATPRSNTLYLVASPTYAPLAGNLSAWPDAVPDQDGWVEFEIKDAPPAPEGRRHDARAVMFTLSGGYHLLVGRDTRERSHFQERVLISLAWALLLTIGLGAAGGVLISRNVMHRIDAINRTTRQIMSGALQERMAVQGSGDELDQLAGNLNAMLDQIEKLMVGMRQVSDSVAHDLRTPLTRLRSRLEMTLVECSGEDEYRAAIQEAIGEADRLLGIFSALLSIAEAEAGTLQRSFQKVALADIARQIADLYEPAAEEAGLAFVSDIRAEPVVLGNQQLLAQAVANLLDNALKYSPPGGRVTLAVEGPDGARGTCISVSDGGPGIPADQRETVLRRFVRLESSRSSPGNGLGLSLVDAVARLHGARLEMDDNRPGLIVAIVFPRIDAG</sequence>
<dbReference type="Proteomes" id="UP000595197">
    <property type="component" value="Chromosome"/>
</dbReference>
<dbReference type="InterPro" id="IPR003661">
    <property type="entry name" value="HisK_dim/P_dom"/>
</dbReference>
<keyword evidence="6 11" id="KW-0812">Transmembrane</keyword>
<dbReference type="SMART" id="SM00304">
    <property type="entry name" value="HAMP"/>
    <property type="match status" value="1"/>
</dbReference>
<evidence type="ECO:0000256" key="6">
    <source>
        <dbReference type="ARBA" id="ARBA00022692"/>
    </source>
</evidence>
<feature type="transmembrane region" description="Helical" evidence="11">
    <location>
        <begin position="18"/>
        <end position="39"/>
    </location>
</feature>
<dbReference type="PRINTS" id="PR00344">
    <property type="entry name" value="BCTRLSENSOR"/>
</dbReference>
<dbReference type="Pfam" id="PF00672">
    <property type="entry name" value="HAMP"/>
    <property type="match status" value="1"/>
</dbReference>
<evidence type="ECO:0000256" key="8">
    <source>
        <dbReference type="ARBA" id="ARBA00022989"/>
    </source>
</evidence>
<dbReference type="InterPro" id="IPR036890">
    <property type="entry name" value="HATPase_C_sf"/>
</dbReference>
<dbReference type="EC" id="2.7.13.3" evidence="3"/>
<dbReference type="PROSITE" id="PS50109">
    <property type="entry name" value="HIS_KIN"/>
    <property type="match status" value="1"/>
</dbReference>
<name>A0ABX7BDD3_9PROT</name>
<dbReference type="SUPFAM" id="SSF47384">
    <property type="entry name" value="Homodimeric domain of signal transducing histidine kinase"/>
    <property type="match status" value="1"/>
</dbReference>
<dbReference type="Gene3D" id="6.10.340.10">
    <property type="match status" value="1"/>
</dbReference>
<dbReference type="Pfam" id="PF00512">
    <property type="entry name" value="HisKA"/>
    <property type="match status" value="1"/>
</dbReference>
<accession>A0ABX7BDD3</accession>
<feature type="domain" description="Histidine kinase" evidence="12">
    <location>
        <begin position="248"/>
        <end position="463"/>
    </location>
</feature>
<evidence type="ECO:0000256" key="5">
    <source>
        <dbReference type="ARBA" id="ARBA00022679"/>
    </source>
</evidence>
<evidence type="ECO:0000256" key="7">
    <source>
        <dbReference type="ARBA" id="ARBA00022777"/>
    </source>
</evidence>
<dbReference type="InterPro" id="IPR003594">
    <property type="entry name" value="HATPase_dom"/>
</dbReference>
<protein>
    <recommendedName>
        <fullName evidence="3">histidine kinase</fullName>
        <ecNumber evidence="3">2.7.13.3</ecNumber>
    </recommendedName>
</protein>
<gene>
    <name evidence="14" type="ORF">IGS68_12340</name>
</gene>
<proteinExistence type="predicted"/>
<comment type="catalytic activity">
    <reaction evidence="1">
        <text>ATP + protein L-histidine = ADP + protein N-phospho-L-histidine.</text>
        <dbReference type="EC" id="2.7.13.3"/>
    </reaction>
</comment>
<comment type="subcellular location">
    <subcellularLocation>
        <location evidence="2">Membrane</location>
    </subcellularLocation>
</comment>
<keyword evidence="4" id="KW-0597">Phosphoprotein</keyword>
<feature type="domain" description="HAMP" evidence="13">
    <location>
        <begin position="187"/>
        <end position="240"/>
    </location>
</feature>
<dbReference type="PANTHER" id="PTHR45436:SF8">
    <property type="entry name" value="HISTIDINE KINASE"/>
    <property type="match status" value="1"/>
</dbReference>
<keyword evidence="9" id="KW-0902">Two-component regulatory system</keyword>
<keyword evidence="15" id="KW-1185">Reference proteome</keyword>
<keyword evidence="8 11" id="KW-1133">Transmembrane helix</keyword>
<dbReference type="InterPro" id="IPR050428">
    <property type="entry name" value="TCS_sensor_his_kinase"/>
</dbReference>
<keyword evidence="5" id="KW-0808">Transferase</keyword>
<evidence type="ECO:0000256" key="4">
    <source>
        <dbReference type="ARBA" id="ARBA00022553"/>
    </source>
</evidence>
<dbReference type="SUPFAM" id="SSF55874">
    <property type="entry name" value="ATPase domain of HSP90 chaperone/DNA topoisomerase II/histidine kinase"/>
    <property type="match status" value="1"/>
</dbReference>
<evidence type="ECO:0000256" key="11">
    <source>
        <dbReference type="SAM" id="Phobius"/>
    </source>
</evidence>
<evidence type="ECO:0000256" key="1">
    <source>
        <dbReference type="ARBA" id="ARBA00000085"/>
    </source>
</evidence>
<evidence type="ECO:0000259" key="12">
    <source>
        <dbReference type="PROSITE" id="PS50109"/>
    </source>
</evidence>
<evidence type="ECO:0000256" key="10">
    <source>
        <dbReference type="ARBA" id="ARBA00023136"/>
    </source>
</evidence>
<dbReference type="PANTHER" id="PTHR45436">
    <property type="entry name" value="SENSOR HISTIDINE KINASE YKOH"/>
    <property type="match status" value="1"/>
</dbReference>
<dbReference type="InterPro" id="IPR036097">
    <property type="entry name" value="HisK_dim/P_sf"/>
</dbReference>
<dbReference type="InterPro" id="IPR003660">
    <property type="entry name" value="HAMP_dom"/>
</dbReference>
<dbReference type="PROSITE" id="PS50885">
    <property type="entry name" value="HAMP"/>
    <property type="match status" value="1"/>
</dbReference>
<evidence type="ECO:0000256" key="2">
    <source>
        <dbReference type="ARBA" id="ARBA00004370"/>
    </source>
</evidence>
<feature type="transmembrane region" description="Helical" evidence="11">
    <location>
        <begin position="163"/>
        <end position="185"/>
    </location>
</feature>
<reference evidence="14" key="1">
    <citation type="submission" date="2021-02" db="EMBL/GenBank/DDBJ databases">
        <title>Skermanella TT6 skin isolate.</title>
        <authorList>
            <person name="Lee K."/>
            <person name="Ganzorig M."/>
        </authorList>
    </citation>
    <scope>NUCLEOTIDE SEQUENCE</scope>
    <source>
        <strain evidence="14">TT6</strain>
    </source>
</reference>
<evidence type="ECO:0000256" key="3">
    <source>
        <dbReference type="ARBA" id="ARBA00012438"/>
    </source>
</evidence>
<dbReference type="Pfam" id="PF02518">
    <property type="entry name" value="HATPase_c"/>
    <property type="match status" value="1"/>
</dbReference>
<keyword evidence="10 11" id="KW-0472">Membrane</keyword>
<evidence type="ECO:0000313" key="14">
    <source>
        <dbReference type="EMBL" id="QQP92407.1"/>
    </source>
</evidence>
<dbReference type="SUPFAM" id="SSF158472">
    <property type="entry name" value="HAMP domain-like"/>
    <property type="match status" value="1"/>
</dbReference>
<evidence type="ECO:0000259" key="13">
    <source>
        <dbReference type="PROSITE" id="PS50885"/>
    </source>
</evidence>
<dbReference type="InterPro" id="IPR005467">
    <property type="entry name" value="His_kinase_dom"/>
</dbReference>
<dbReference type="SMART" id="SM00387">
    <property type="entry name" value="HATPase_c"/>
    <property type="match status" value="1"/>
</dbReference>
<dbReference type="SMART" id="SM00388">
    <property type="entry name" value="HisKA"/>
    <property type="match status" value="1"/>
</dbReference>
<evidence type="ECO:0000256" key="9">
    <source>
        <dbReference type="ARBA" id="ARBA00023012"/>
    </source>
</evidence>
<dbReference type="CDD" id="cd00082">
    <property type="entry name" value="HisKA"/>
    <property type="match status" value="1"/>
</dbReference>
<dbReference type="EMBL" id="CP067420">
    <property type="protein sequence ID" value="QQP92407.1"/>
    <property type="molecule type" value="Genomic_DNA"/>
</dbReference>
<keyword evidence="7" id="KW-0418">Kinase</keyword>
<dbReference type="CDD" id="cd06225">
    <property type="entry name" value="HAMP"/>
    <property type="match status" value="1"/>
</dbReference>